<dbReference type="AlphaFoldDB" id="A0A0G2H505"/>
<accession>A0A0G2H505</accession>
<reference evidence="2 3" key="2">
    <citation type="submission" date="2015-05" db="EMBL/GenBank/DDBJ databases">
        <authorList>
            <person name="Morales-Cruz A."/>
            <person name="Amrine K.C."/>
            <person name="Cantu D."/>
        </authorList>
    </citation>
    <scope>NUCLEOTIDE SEQUENCE [LARGE SCALE GENOMIC DNA]</scope>
    <source>
        <strain evidence="2">DA912</strain>
    </source>
</reference>
<dbReference type="Pfam" id="PF12146">
    <property type="entry name" value="Hydrolase_4"/>
    <property type="match status" value="1"/>
</dbReference>
<dbReference type="OrthoDB" id="2498029at2759"/>
<organism evidence="2 3">
    <name type="scientific">Diaporthe ampelina</name>
    <dbReference type="NCBI Taxonomy" id="1214573"/>
    <lineage>
        <taxon>Eukaryota</taxon>
        <taxon>Fungi</taxon>
        <taxon>Dikarya</taxon>
        <taxon>Ascomycota</taxon>
        <taxon>Pezizomycotina</taxon>
        <taxon>Sordariomycetes</taxon>
        <taxon>Sordariomycetidae</taxon>
        <taxon>Diaporthales</taxon>
        <taxon>Diaporthaceae</taxon>
        <taxon>Diaporthe</taxon>
    </lineage>
</organism>
<comment type="caution">
    <text evidence="2">The sequence shown here is derived from an EMBL/GenBank/DDBJ whole genome shotgun (WGS) entry which is preliminary data.</text>
</comment>
<evidence type="ECO:0000259" key="1">
    <source>
        <dbReference type="Pfam" id="PF12146"/>
    </source>
</evidence>
<dbReference type="InterPro" id="IPR022742">
    <property type="entry name" value="Hydrolase_4"/>
</dbReference>
<dbReference type="STRING" id="1214573.A0A0G2H505"/>
<dbReference type="GO" id="GO:0016020">
    <property type="term" value="C:membrane"/>
    <property type="evidence" value="ECO:0007669"/>
    <property type="project" value="TreeGrafter"/>
</dbReference>
<dbReference type="EMBL" id="LCUC01000503">
    <property type="protein sequence ID" value="KKY30323.1"/>
    <property type="molecule type" value="Genomic_DNA"/>
</dbReference>
<gene>
    <name evidence="2" type="ORF">UCDDA912_g09750</name>
</gene>
<dbReference type="PRINTS" id="PR00111">
    <property type="entry name" value="ABHYDROLASE"/>
</dbReference>
<dbReference type="PANTHER" id="PTHR43798:SF5">
    <property type="entry name" value="MONOACYLGLYCEROL LIPASE ABHD6"/>
    <property type="match status" value="1"/>
</dbReference>
<dbReference type="GO" id="GO:0046464">
    <property type="term" value="P:acylglycerol catabolic process"/>
    <property type="evidence" value="ECO:0007669"/>
    <property type="project" value="TreeGrafter"/>
</dbReference>
<protein>
    <submittedName>
        <fullName evidence="2">Putative alpha beta</fullName>
    </submittedName>
</protein>
<proteinExistence type="predicted"/>
<sequence>MPLIAISYKRLHYTDYPPASDITKGTIVCHHGLGSSQNFYTPIVPRLTQAGFRVITFDASGAGRSSYTQVEQSVGSLAGDVLGLLDALSVEGKVIMAGHSMGGMVVTHLAAEHKDRIQAIVLIGPVYPSDGVSKVFEKRIETVEREGMEAMANTIPTAATGAKAGPLVAAFIRELLLGQSKAGYLSNCRVIANATRPRYESVECPVLLLAGEEDKSAPLDTSKKMFEEFGTKGSNKHLEVLSGVGHWHCIEEPAVVGDKIVEFLS</sequence>
<evidence type="ECO:0000313" key="3">
    <source>
        <dbReference type="Proteomes" id="UP000034680"/>
    </source>
</evidence>
<feature type="domain" description="Serine aminopeptidase S33" evidence="1">
    <location>
        <begin position="23"/>
        <end position="248"/>
    </location>
</feature>
<dbReference type="InterPro" id="IPR029058">
    <property type="entry name" value="AB_hydrolase_fold"/>
</dbReference>
<name>A0A0G2H505_9PEZI</name>
<dbReference type="InterPro" id="IPR050266">
    <property type="entry name" value="AB_hydrolase_sf"/>
</dbReference>
<dbReference type="InterPro" id="IPR000639">
    <property type="entry name" value="Epox_hydrolase-like"/>
</dbReference>
<dbReference type="Gene3D" id="3.40.50.1820">
    <property type="entry name" value="alpha/beta hydrolase"/>
    <property type="match status" value="1"/>
</dbReference>
<dbReference type="Proteomes" id="UP000034680">
    <property type="component" value="Unassembled WGS sequence"/>
</dbReference>
<keyword evidence="3" id="KW-1185">Reference proteome</keyword>
<dbReference type="GO" id="GO:0047372">
    <property type="term" value="F:monoacylglycerol lipase activity"/>
    <property type="evidence" value="ECO:0007669"/>
    <property type="project" value="TreeGrafter"/>
</dbReference>
<evidence type="ECO:0000313" key="2">
    <source>
        <dbReference type="EMBL" id="KKY30323.1"/>
    </source>
</evidence>
<dbReference type="PANTHER" id="PTHR43798">
    <property type="entry name" value="MONOACYLGLYCEROL LIPASE"/>
    <property type="match status" value="1"/>
</dbReference>
<dbReference type="InterPro" id="IPR000073">
    <property type="entry name" value="AB_hydrolase_1"/>
</dbReference>
<reference evidence="2 3" key="1">
    <citation type="submission" date="2015-05" db="EMBL/GenBank/DDBJ databases">
        <title>Distinctive expansion of gene families associated with plant cell wall degradation and secondary metabolism in the genomes of grapevine trunk pathogens.</title>
        <authorList>
            <person name="Lawrence D.P."/>
            <person name="Travadon R."/>
            <person name="Rolshausen P.E."/>
            <person name="Baumgartner K."/>
        </authorList>
    </citation>
    <scope>NUCLEOTIDE SEQUENCE [LARGE SCALE GENOMIC DNA]</scope>
    <source>
        <strain evidence="2">DA912</strain>
    </source>
</reference>
<dbReference type="SUPFAM" id="SSF53474">
    <property type="entry name" value="alpha/beta-Hydrolases"/>
    <property type="match status" value="1"/>
</dbReference>
<dbReference type="PRINTS" id="PR00412">
    <property type="entry name" value="EPOXHYDRLASE"/>
</dbReference>